<dbReference type="EMBL" id="CP126446">
    <property type="protein sequence ID" value="WIF98319.1"/>
    <property type="molecule type" value="Genomic_DNA"/>
</dbReference>
<organism evidence="2 3">
    <name type="scientific">Pontibacillus chungwhensis</name>
    <dbReference type="NCBI Taxonomy" id="265426"/>
    <lineage>
        <taxon>Bacteria</taxon>
        <taxon>Bacillati</taxon>
        <taxon>Bacillota</taxon>
        <taxon>Bacilli</taxon>
        <taxon>Bacillales</taxon>
        <taxon>Bacillaceae</taxon>
        <taxon>Pontibacillus</taxon>
    </lineage>
</organism>
<proteinExistence type="predicted"/>
<accession>A0ABY8V118</accession>
<keyword evidence="1" id="KW-0812">Transmembrane</keyword>
<name>A0ABY8V118_9BACI</name>
<reference evidence="2 3" key="1">
    <citation type="submission" date="2023-05" db="EMBL/GenBank/DDBJ databases">
        <title>Comparative genomics reveals the evidence of polycyclic aromatic hydrocarbons degradation in moderately halophilic genus Pontibacillus.</title>
        <authorList>
            <person name="Yang H."/>
            <person name="Qian Z."/>
        </authorList>
    </citation>
    <scope>NUCLEOTIDE SEQUENCE [LARGE SCALE GENOMIC DNA]</scope>
    <source>
        <strain evidence="3">HN14</strain>
    </source>
</reference>
<dbReference type="RefSeq" id="WP_231419588.1">
    <property type="nucleotide sequence ID" value="NZ_CP126446.1"/>
</dbReference>
<dbReference type="Proteomes" id="UP001236652">
    <property type="component" value="Chromosome"/>
</dbReference>
<keyword evidence="1" id="KW-1133">Transmembrane helix</keyword>
<gene>
    <name evidence="2" type="ORF">QNI29_01130</name>
</gene>
<protein>
    <submittedName>
        <fullName evidence="2">Uncharacterized protein</fullName>
    </submittedName>
</protein>
<feature type="transmembrane region" description="Helical" evidence="1">
    <location>
        <begin position="106"/>
        <end position="129"/>
    </location>
</feature>
<keyword evidence="3" id="KW-1185">Reference proteome</keyword>
<feature type="transmembrane region" description="Helical" evidence="1">
    <location>
        <begin position="44"/>
        <end position="65"/>
    </location>
</feature>
<feature type="transmembrane region" description="Helical" evidence="1">
    <location>
        <begin position="135"/>
        <end position="153"/>
    </location>
</feature>
<feature type="transmembrane region" description="Helical" evidence="1">
    <location>
        <begin position="71"/>
        <end position="94"/>
    </location>
</feature>
<keyword evidence="1" id="KW-0472">Membrane</keyword>
<evidence type="ECO:0000313" key="2">
    <source>
        <dbReference type="EMBL" id="WIF98319.1"/>
    </source>
</evidence>
<sequence>MEIGALIWMYIGVLGGLSGWYFGRKKARKNRGLDEMYEQIWQTARSFSWYATLFAIYIVLTLSMMGMELSVAPVVSILLATHLGSWGIVGAIQSIRMSSEEEPDHLLKFVGGLALGVGSTILFVTLTIATGDYRYLVIMPLPLLIGIIISIQAKKSARPL</sequence>
<feature type="transmembrane region" description="Helical" evidence="1">
    <location>
        <begin position="6"/>
        <end position="23"/>
    </location>
</feature>
<evidence type="ECO:0000256" key="1">
    <source>
        <dbReference type="SAM" id="Phobius"/>
    </source>
</evidence>
<evidence type="ECO:0000313" key="3">
    <source>
        <dbReference type="Proteomes" id="UP001236652"/>
    </source>
</evidence>